<organism evidence="2 3">
    <name type="scientific">Cymbomonas tetramitiformis</name>
    <dbReference type="NCBI Taxonomy" id="36881"/>
    <lineage>
        <taxon>Eukaryota</taxon>
        <taxon>Viridiplantae</taxon>
        <taxon>Chlorophyta</taxon>
        <taxon>Pyramimonadophyceae</taxon>
        <taxon>Pyramimonadales</taxon>
        <taxon>Pyramimonadaceae</taxon>
        <taxon>Cymbomonas</taxon>
    </lineage>
</organism>
<name>A0AAE0LFB1_9CHLO</name>
<evidence type="ECO:0000256" key="1">
    <source>
        <dbReference type="SAM" id="MobiDB-lite"/>
    </source>
</evidence>
<feature type="compositionally biased region" description="Polar residues" evidence="1">
    <location>
        <begin position="185"/>
        <end position="196"/>
    </location>
</feature>
<reference evidence="2 3" key="1">
    <citation type="journal article" date="2015" name="Genome Biol. Evol.">
        <title>Comparative Genomics of a Bacterivorous Green Alga Reveals Evolutionary Causalities and Consequences of Phago-Mixotrophic Mode of Nutrition.</title>
        <authorList>
            <person name="Burns J.A."/>
            <person name="Paasch A."/>
            <person name="Narechania A."/>
            <person name="Kim E."/>
        </authorList>
    </citation>
    <scope>NUCLEOTIDE SEQUENCE [LARGE SCALE GENOMIC DNA]</scope>
    <source>
        <strain evidence="2 3">PLY_AMNH</strain>
    </source>
</reference>
<feature type="region of interest" description="Disordered" evidence="1">
    <location>
        <begin position="176"/>
        <end position="270"/>
    </location>
</feature>
<gene>
    <name evidence="2" type="ORF">CYMTET_9592</name>
</gene>
<feature type="region of interest" description="Disordered" evidence="1">
    <location>
        <begin position="46"/>
        <end position="156"/>
    </location>
</feature>
<keyword evidence="3" id="KW-1185">Reference proteome</keyword>
<accession>A0AAE0LFB1</accession>
<comment type="caution">
    <text evidence="2">The sequence shown here is derived from an EMBL/GenBank/DDBJ whole genome shotgun (WGS) entry which is preliminary data.</text>
</comment>
<feature type="compositionally biased region" description="Polar residues" evidence="1">
    <location>
        <begin position="139"/>
        <end position="149"/>
    </location>
</feature>
<dbReference type="EMBL" id="LGRX02003198">
    <property type="protein sequence ID" value="KAK3282680.1"/>
    <property type="molecule type" value="Genomic_DNA"/>
</dbReference>
<sequence>MSTDATLTAPAATGTDSKMFLELKKRVPLPGEHLEFHSSLIPAAYPTSHFTEAPPHAIENPSKTALPPPRESPMPASSTVSPESGVGSAGSSPCVGNDSSSQHACPLTEGMPDVFHRLPPTRVRGVRQPRRAEVWDGPLSNSQATALRRQTTDSTRRFAGVPSVEDAQVALLRQTRTPRAREQAFTFSEEQPQGVTATPADGSRQRTPPWKEPEAAKEVAPSSQSLACPDEPFLPPISQKRPAHTHKVEEDSEDSPRMRFVVNSRRYTTS</sequence>
<evidence type="ECO:0000313" key="2">
    <source>
        <dbReference type="EMBL" id="KAK3282680.1"/>
    </source>
</evidence>
<proteinExistence type="predicted"/>
<evidence type="ECO:0000313" key="3">
    <source>
        <dbReference type="Proteomes" id="UP001190700"/>
    </source>
</evidence>
<feature type="compositionally biased region" description="Basic and acidic residues" evidence="1">
    <location>
        <begin position="246"/>
        <end position="257"/>
    </location>
</feature>
<protein>
    <submittedName>
        <fullName evidence="2">Uncharacterized protein</fullName>
    </submittedName>
</protein>
<dbReference type="AlphaFoldDB" id="A0AAE0LFB1"/>
<dbReference type="Proteomes" id="UP001190700">
    <property type="component" value="Unassembled WGS sequence"/>
</dbReference>